<dbReference type="AlphaFoldDB" id="A0A2J7RNQ0"/>
<dbReference type="SUPFAM" id="SSF48452">
    <property type="entry name" value="TPR-like"/>
    <property type="match status" value="2"/>
</dbReference>
<reference evidence="1 2" key="1">
    <citation type="submission" date="2017-12" db="EMBL/GenBank/DDBJ databases">
        <title>Hemimetabolous genomes reveal molecular basis of termite eusociality.</title>
        <authorList>
            <person name="Harrison M.C."/>
            <person name="Jongepier E."/>
            <person name="Robertson H.M."/>
            <person name="Arning N."/>
            <person name="Bitard-Feildel T."/>
            <person name="Chao H."/>
            <person name="Childers C.P."/>
            <person name="Dinh H."/>
            <person name="Doddapaneni H."/>
            <person name="Dugan S."/>
            <person name="Gowin J."/>
            <person name="Greiner C."/>
            <person name="Han Y."/>
            <person name="Hu H."/>
            <person name="Hughes D.S.T."/>
            <person name="Huylmans A.-K."/>
            <person name="Kemena C."/>
            <person name="Kremer L.P.M."/>
            <person name="Lee S.L."/>
            <person name="Lopez-Ezquerra A."/>
            <person name="Mallet L."/>
            <person name="Monroy-Kuhn J.M."/>
            <person name="Moser A."/>
            <person name="Murali S.C."/>
            <person name="Muzny D.M."/>
            <person name="Otani S."/>
            <person name="Piulachs M.-D."/>
            <person name="Poelchau M."/>
            <person name="Qu J."/>
            <person name="Schaub F."/>
            <person name="Wada-Katsumata A."/>
            <person name="Worley K.C."/>
            <person name="Xie Q."/>
            <person name="Ylla G."/>
            <person name="Poulsen M."/>
            <person name="Gibbs R.A."/>
            <person name="Schal C."/>
            <person name="Richards S."/>
            <person name="Belles X."/>
            <person name="Korb J."/>
            <person name="Bornberg-Bauer E."/>
        </authorList>
    </citation>
    <scope>NUCLEOTIDE SEQUENCE [LARGE SCALE GENOMIC DNA]</scope>
    <source>
        <tissue evidence="1">Whole body</tissue>
    </source>
</reference>
<name>A0A2J7RNQ0_9NEOP</name>
<protein>
    <submittedName>
        <fullName evidence="1">Uncharacterized protein</fullName>
    </submittedName>
</protein>
<evidence type="ECO:0000313" key="1">
    <source>
        <dbReference type="EMBL" id="PNF42454.1"/>
    </source>
</evidence>
<dbReference type="Proteomes" id="UP000235965">
    <property type="component" value="Unassembled WGS sequence"/>
</dbReference>
<keyword evidence="2" id="KW-1185">Reference proteome</keyword>
<sequence>MESLVQGRISDCLTKAGDCYLKGMYDKCIQTLQLLYEEAKATHSLLEVCSLDKCVFCCLIENNILVSKGLQALKWRLHDAYSAWNDLMQSFSDLHQQVKSLQMVYRIPVKCYLNIVYNALYWGWCHPNGLQCDESHIETYMQIAVSCFKRVLEVSHDACPSSSFCNIQDVVLYLMKRVSNNLLVVSGEESQQLVEICIIVIYMLIELKAKKEIITECMNISIHILNMSSELVSRVFLAAKSKKKDAVSSFKFGLHEVNSAMGKCDIETVLEVLKTACCMCFIRTEQYAKCVTCLDGHEDDDIKFQFIHYYMKAYACYHSNDAEACLLSLLKLESVPLSTQMKVRGHLLHGSLLAKQGRHSEALQEFFKSLSIGLQNTQEKKDFYPVTLYHIAEEYGALHCMCKAHSPSDAETVQNHGKSSSRQTELLQALLLSDHLDTLQHLVQVLKDNDDDEEFAVHTNFTFSIQLKILKNLHPQPEINLPVALFKLATTLAANGNYSSAGKMLTELLTQPDLQSLPSLVAQLPHVSVIYHSAAVLLLRSNELDQAQHLCRQAISYHSSKSYSSTDMEYCLLCLEDDLIALMLLAQVHKHKGDEIEESEILDRCLRLVNNYIRNEGSVKYTAVQEEAEGVICETNIIHLLSALAAKLHLQKAQNYLRRGRAFQNDSFFELKQALLCNSGDQDVASSYKRFLHENHQYPGHDKSMPQNQSFELHIENCSSLALKHLLQSQTSEESYVDFFLES</sequence>
<dbReference type="EMBL" id="NEVH01002149">
    <property type="protein sequence ID" value="PNF42454.1"/>
    <property type="molecule type" value="Genomic_DNA"/>
</dbReference>
<dbReference type="InParanoid" id="A0A2J7RNQ0"/>
<organism evidence="1 2">
    <name type="scientific">Cryptotermes secundus</name>
    <dbReference type="NCBI Taxonomy" id="105785"/>
    <lineage>
        <taxon>Eukaryota</taxon>
        <taxon>Metazoa</taxon>
        <taxon>Ecdysozoa</taxon>
        <taxon>Arthropoda</taxon>
        <taxon>Hexapoda</taxon>
        <taxon>Insecta</taxon>
        <taxon>Pterygota</taxon>
        <taxon>Neoptera</taxon>
        <taxon>Polyneoptera</taxon>
        <taxon>Dictyoptera</taxon>
        <taxon>Blattodea</taxon>
        <taxon>Blattoidea</taxon>
        <taxon>Termitoidae</taxon>
        <taxon>Kalotermitidae</taxon>
        <taxon>Cryptotermitinae</taxon>
        <taxon>Cryptotermes</taxon>
    </lineage>
</organism>
<proteinExistence type="predicted"/>
<comment type="caution">
    <text evidence="1">The sequence shown here is derived from an EMBL/GenBank/DDBJ whole genome shotgun (WGS) entry which is preliminary data.</text>
</comment>
<gene>
    <name evidence="1" type="ORF">B7P43_G09355</name>
</gene>
<dbReference type="InterPro" id="IPR011990">
    <property type="entry name" value="TPR-like_helical_dom_sf"/>
</dbReference>
<accession>A0A2J7RNQ0</accession>
<evidence type="ECO:0000313" key="2">
    <source>
        <dbReference type="Proteomes" id="UP000235965"/>
    </source>
</evidence>
<dbReference type="OrthoDB" id="8188885at2759"/>
<dbReference type="STRING" id="105785.A0A2J7RNQ0"/>
<dbReference type="Gene3D" id="1.25.40.10">
    <property type="entry name" value="Tetratricopeptide repeat domain"/>
    <property type="match status" value="1"/>
</dbReference>